<dbReference type="AlphaFoldDB" id="A0A2C9WKB4"/>
<sequence>MLIPRWKAATKYIGEPQIWLWNVINDIHEFHLVDRYFVSYKKLAFLRVKELL</sequence>
<dbReference type="EMBL" id="CM004387">
    <property type="protein sequence ID" value="OAY60691.1"/>
    <property type="molecule type" value="Genomic_DNA"/>
</dbReference>
<reference evidence="1" key="1">
    <citation type="submission" date="2016-02" db="EMBL/GenBank/DDBJ databases">
        <title>WGS assembly of Manihot esculenta.</title>
        <authorList>
            <person name="Bredeson J.V."/>
            <person name="Prochnik S.E."/>
            <person name="Lyons J.B."/>
            <person name="Schmutz J."/>
            <person name="Grimwood J."/>
            <person name="Vrebalov J."/>
            <person name="Bart R.S."/>
            <person name="Amuge T."/>
            <person name="Ferguson M.E."/>
            <person name="Green R."/>
            <person name="Putnam N."/>
            <person name="Stites J."/>
            <person name="Rounsley S."/>
            <person name="Rokhsar D.S."/>
        </authorList>
    </citation>
    <scope>NUCLEOTIDE SEQUENCE [LARGE SCALE GENOMIC DNA]</scope>
    <source>
        <tissue evidence="1">Leaf</tissue>
    </source>
</reference>
<name>A0A2C9WKB4_MANES</name>
<gene>
    <name evidence="1" type="ORF">MANES_01G131800</name>
</gene>
<accession>A0A2C9WKB4</accession>
<proteinExistence type="predicted"/>
<evidence type="ECO:0000313" key="1">
    <source>
        <dbReference type="EMBL" id="OAY60691.1"/>
    </source>
</evidence>
<organism evidence="1">
    <name type="scientific">Manihot esculenta</name>
    <name type="common">Cassava</name>
    <name type="synonym">Jatropha manihot</name>
    <dbReference type="NCBI Taxonomy" id="3983"/>
    <lineage>
        <taxon>Eukaryota</taxon>
        <taxon>Viridiplantae</taxon>
        <taxon>Streptophyta</taxon>
        <taxon>Embryophyta</taxon>
        <taxon>Tracheophyta</taxon>
        <taxon>Spermatophyta</taxon>
        <taxon>Magnoliopsida</taxon>
        <taxon>eudicotyledons</taxon>
        <taxon>Gunneridae</taxon>
        <taxon>Pentapetalae</taxon>
        <taxon>rosids</taxon>
        <taxon>fabids</taxon>
        <taxon>Malpighiales</taxon>
        <taxon>Euphorbiaceae</taxon>
        <taxon>Crotonoideae</taxon>
        <taxon>Manihoteae</taxon>
        <taxon>Manihot</taxon>
    </lineage>
</organism>
<protein>
    <submittedName>
        <fullName evidence="1">Uncharacterized protein</fullName>
    </submittedName>
</protein>